<reference evidence="2" key="1">
    <citation type="submission" date="2022-01" db="EMBL/GenBank/DDBJ databases">
        <title>Genome Sequence Resource for Two Populations of Ditylenchus destructor, the Migratory Endoparasitic Phytonematode.</title>
        <authorList>
            <person name="Zhang H."/>
            <person name="Lin R."/>
            <person name="Xie B."/>
        </authorList>
    </citation>
    <scope>NUCLEOTIDE SEQUENCE</scope>
    <source>
        <strain evidence="2">BazhouSP</strain>
    </source>
</reference>
<evidence type="ECO:0000256" key="1">
    <source>
        <dbReference type="SAM" id="SignalP"/>
    </source>
</evidence>
<sequence length="108" mass="10726">MLPNVAKFVLLGFFAVLLMFDGSNAQYYGPAGTGYYGPAGGGNAIGDRWAGGAFNPANRAEAGAVSGAVQGAQTLGVPGAIAGATLGSAGGLVGRKRRSVDLLAEMLH</sequence>
<feature type="signal peptide" evidence="1">
    <location>
        <begin position="1"/>
        <end position="25"/>
    </location>
</feature>
<dbReference type="EMBL" id="JAKKPZ010000066">
    <property type="protein sequence ID" value="KAI1704560.1"/>
    <property type="molecule type" value="Genomic_DNA"/>
</dbReference>
<comment type="caution">
    <text evidence="2">The sequence shown here is derived from an EMBL/GenBank/DDBJ whole genome shotgun (WGS) entry which is preliminary data.</text>
</comment>
<keyword evidence="3" id="KW-1185">Reference proteome</keyword>
<gene>
    <name evidence="2" type="ORF">DdX_14195</name>
</gene>
<accession>A0AAD4R245</accession>
<evidence type="ECO:0000313" key="3">
    <source>
        <dbReference type="Proteomes" id="UP001201812"/>
    </source>
</evidence>
<evidence type="ECO:0000313" key="2">
    <source>
        <dbReference type="EMBL" id="KAI1704560.1"/>
    </source>
</evidence>
<name>A0AAD4R245_9BILA</name>
<proteinExistence type="predicted"/>
<keyword evidence="1" id="KW-0732">Signal</keyword>
<feature type="chain" id="PRO_5041930944" evidence="1">
    <location>
        <begin position="26"/>
        <end position="108"/>
    </location>
</feature>
<dbReference type="AlphaFoldDB" id="A0AAD4R245"/>
<dbReference type="Proteomes" id="UP001201812">
    <property type="component" value="Unassembled WGS sequence"/>
</dbReference>
<protein>
    <submittedName>
        <fullName evidence="2">Uncharacterized protein</fullName>
    </submittedName>
</protein>
<organism evidence="2 3">
    <name type="scientific">Ditylenchus destructor</name>
    <dbReference type="NCBI Taxonomy" id="166010"/>
    <lineage>
        <taxon>Eukaryota</taxon>
        <taxon>Metazoa</taxon>
        <taxon>Ecdysozoa</taxon>
        <taxon>Nematoda</taxon>
        <taxon>Chromadorea</taxon>
        <taxon>Rhabditida</taxon>
        <taxon>Tylenchina</taxon>
        <taxon>Tylenchomorpha</taxon>
        <taxon>Sphaerularioidea</taxon>
        <taxon>Anguinidae</taxon>
        <taxon>Anguininae</taxon>
        <taxon>Ditylenchus</taxon>
    </lineage>
</organism>